<sequence>GMRIINLEDAGKVRVVECYNNAPVTSVVGLSLYDERLPSGNLVSVNFKTKECKTSSELASCQVKNGSSTASARVAITDLTYGETRAYGCNATYFETGPWMESYAVNLTLFRSMTTASTIEQSTTSSASSASAEETSTVQKFTQEDVEMRTLTYPEDDDAISTQVFDVTSLATGAGVSFVLVTGAVAIWMCRRRFRLADADSYRETHLHKNTGTGSTWNFRHSHVK</sequence>
<reference evidence="2 3" key="1">
    <citation type="journal article" date="2023" name="Sci. Data">
        <title>Genome assembly of the Korean intertidal mud-creeper Batillaria attramentaria.</title>
        <authorList>
            <person name="Patra A.K."/>
            <person name="Ho P.T."/>
            <person name="Jun S."/>
            <person name="Lee S.J."/>
            <person name="Kim Y."/>
            <person name="Won Y.J."/>
        </authorList>
    </citation>
    <scope>NUCLEOTIDE SEQUENCE [LARGE SCALE GENOMIC DNA]</scope>
    <source>
        <strain evidence="2">Wonlab-2016</strain>
    </source>
</reference>
<organism evidence="2 3">
    <name type="scientific">Batillaria attramentaria</name>
    <dbReference type="NCBI Taxonomy" id="370345"/>
    <lineage>
        <taxon>Eukaryota</taxon>
        <taxon>Metazoa</taxon>
        <taxon>Spiralia</taxon>
        <taxon>Lophotrochozoa</taxon>
        <taxon>Mollusca</taxon>
        <taxon>Gastropoda</taxon>
        <taxon>Caenogastropoda</taxon>
        <taxon>Sorbeoconcha</taxon>
        <taxon>Cerithioidea</taxon>
        <taxon>Batillariidae</taxon>
        <taxon>Batillaria</taxon>
    </lineage>
</organism>
<keyword evidence="1" id="KW-1133">Transmembrane helix</keyword>
<feature type="non-terminal residue" evidence="2">
    <location>
        <position position="1"/>
    </location>
</feature>
<protein>
    <submittedName>
        <fullName evidence="2">Uncharacterized protein</fullName>
    </submittedName>
</protein>
<keyword evidence="1" id="KW-0472">Membrane</keyword>
<evidence type="ECO:0000313" key="3">
    <source>
        <dbReference type="Proteomes" id="UP001519460"/>
    </source>
</evidence>
<feature type="transmembrane region" description="Helical" evidence="1">
    <location>
        <begin position="170"/>
        <end position="190"/>
    </location>
</feature>
<dbReference type="EMBL" id="JACVVK020000106">
    <property type="protein sequence ID" value="KAK7492166.1"/>
    <property type="molecule type" value="Genomic_DNA"/>
</dbReference>
<evidence type="ECO:0000256" key="1">
    <source>
        <dbReference type="SAM" id="Phobius"/>
    </source>
</evidence>
<dbReference type="Proteomes" id="UP001519460">
    <property type="component" value="Unassembled WGS sequence"/>
</dbReference>
<dbReference type="AlphaFoldDB" id="A0ABD0KYJ6"/>
<gene>
    <name evidence="2" type="ORF">BaRGS_00016640</name>
</gene>
<comment type="caution">
    <text evidence="2">The sequence shown here is derived from an EMBL/GenBank/DDBJ whole genome shotgun (WGS) entry which is preliminary data.</text>
</comment>
<proteinExistence type="predicted"/>
<keyword evidence="1" id="KW-0812">Transmembrane</keyword>
<name>A0ABD0KYJ6_9CAEN</name>
<evidence type="ECO:0000313" key="2">
    <source>
        <dbReference type="EMBL" id="KAK7492166.1"/>
    </source>
</evidence>
<accession>A0ABD0KYJ6</accession>
<keyword evidence="3" id="KW-1185">Reference proteome</keyword>
<feature type="non-terminal residue" evidence="2">
    <location>
        <position position="225"/>
    </location>
</feature>